<gene>
    <name evidence="4" type="ORF">ALO47_100162</name>
</gene>
<dbReference type="InterPro" id="IPR001608">
    <property type="entry name" value="Ala_racemase_N"/>
</dbReference>
<dbReference type="InterPro" id="IPR029066">
    <property type="entry name" value="PLP-binding_barrel"/>
</dbReference>
<organism evidence="4 5">
    <name type="scientific">Pseudomonas syringae pv. ribicola</name>
    <dbReference type="NCBI Taxonomy" id="55398"/>
    <lineage>
        <taxon>Bacteria</taxon>
        <taxon>Pseudomonadati</taxon>
        <taxon>Pseudomonadota</taxon>
        <taxon>Gammaproteobacteria</taxon>
        <taxon>Pseudomonadales</taxon>
        <taxon>Pseudomonadaceae</taxon>
        <taxon>Pseudomonas</taxon>
    </lineage>
</organism>
<evidence type="ECO:0000259" key="3">
    <source>
        <dbReference type="SMART" id="SM01119"/>
    </source>
</evidence>
<dbReference type="PATRIC" id="fig|55398.3.peg.2780"/>
<dbReference type="Gene3D" id="3.20.20.10">
    <property type="entry name" value="Alanine racemase"/>
    <property type="match status" value="1"/>
</dbReference>
<feature type="domain" description="D-serine dehydratase-like" evidence="3">
    <location>
        <begin position="261"/>
        <end position="369"/>
    </location>
</feature>
<dbReference type="GO" id="GO:0008721">
    <property type="term" value="F:D-serine ammonia-lyase activity"/>
    <property type="evidence" value="ECO:0007669"/>
    <property type="project" value="TreeGrafter"/>
</dbReference>
<dbReference type="CDD" id="cd06812">
    <property type="entry name" value="PLPDE_III_DSD_D-TA_like_1"/>
    <property type="match status" value="1"/>
</dbReference>
<keyword evidence="2" id="KW-0456">Lyase</keyword>
<evidence type="ECO:0000313" key="5">
    <source>
        <dbReference type="Proteomes" id="UP000050554"/>
    </source>
</evidence>
<comment type="similarity">
    <text evidence="1">Belongs to the DSD1 family.</text>
</comment>
<dbReference type="Pfam" id="PF14031">
    <property type="entry name" value="D-ser_dehydrat"/>
    <property type="match status" value="1"/>
</dbReference>
<dbReference type="SUPFAM" id="SSF51419">
    <property type="entry name" value="PLP-binding barrel"/>
    <property type="match status" value="1"/>
</dbReference>
<dbReference type="SMART" id="SM01119">
    <property type="entry name" value="D-ser_dehydrat"/>
    <property type="match status" value="1"/>
</dbReference>
<dbReference type="AlphaFoldDB" id="A0A0Q0EJS8"/>
<dbReference type="InterPro" id="IPR042208">
    <property type="entry name" value="D-ser_dehydrat-like_sf"/>
</dbReference>
<dbReference type="PANTHER" id="PTHR28004">
    <property type="entry name" value="ZGC:162816-RELATED"/>
    <property type="match status" value="1"/>
</dbReference>
<reference evidence="4 5" key="1">
    <citation type="submission" date="2015-09" db="EMBL/GenBank/DDBJ databases">
        <title>Genome announcement of multiple Pseudomonas syringae strains.</title>
        <authorList>
            <person name="Thakur S."/>
            <person name="Wang P.W."/>
            <person name="Gong Y."/>
            <person name="Weir B.S."/>
            <person name="Guttman D.S."/>
        </authorList>
    </citation>
    <scope>NUCLEOTIDE SEQUENCE [LARGE SCALE GENOMIC DNA]</scope>
    <source>
        <strain evidence="4 5">ICMP3882</strain>
    </source>
</reference>
<name>A0A0Q0EJS8_PSESI</name>
<dbReference type="EMBL" id="LJRF01000010">
    <property type="protein sequence ID" value="KPY51622.1"/>
    <property type="molecule type" value="Genomic_DNA"/>
</dbReference>
<dbReference type="GO" id="GO:0036088">
    <property type="term" value="P:D-serine catabolic process"/>
    <property type="evidence" value="ECO:0007669"/>
    <property type="project" value="TreeGrafter"/>
</dbReference>
<dbReference type="InterPro" id="IPR026956">
    <property type="entry name" value="D-ser_dehydrat-like_dom"/>
</dbReference>
<dbReference type="InterPro" id="IPR051466">
    <property type="entry name" value="D-amino_acid_metab_enzyme"/>
</dbReference>
<accession>A0A0Q0EJS8</accession>
<evidence type="ECO:0000256" key="1">
    <source>
        <dbReference type="ARBA" id="ARBA00005323"/>
    </source>
</evidence>
<evidence type="ECO:0000313" key="4">
    <source>
        <dbReference type="EMBL" id="KPY51622.1"/>
    </source>
</evidence>
<comment type="caution">
    <text evidence="4">The sequence shown here is derived from an EMBL/GenBank/DDBJ whole genome shotgun (WGS) entry which is preliminary data.</text>
</comment>
<protein>
    <recommendedName>
        <fullName evidence="3">D-serine dehydratase-like domain-containing protein</fullName>
    </recommendedName>
</protein>
<proteinExistence type="inferred from homology"/>
<dbReference type="Proteomes" id="UP000050554">
    <property type="component" value="Unassembled WGS sequence"/>
</dbReference>
<evidence type="ECO:0000256" key="2">
    <source>
        <dbReference type="ARBA" id="ARBA00023239"/>
    </source>
</evidence>
<dbReference type="PANTHER" id="PTHR28004:SF2">
    <property type="entry name" value="D-SERINE DEHYDRATASE"/>
    <property type="match status" value="1"/>
</dbReference>
<dbReference type="Pfam" id="PF01168">
    <property type="entry name" value="Ala_racemase_N"/>
    <property type="match status" value="1"/>
</dbReference>
<sequence>MSASLMPNLPPSLDTPVALIDVSRMQHNIQRMQQRMNKLGVRLRPHVKTSKSLPVIEAQLAAGACGVTVSTLKEAEYCFANGIDDVFYAVAMAPGKLHQALALRRKGYRLSILTDSVVAAQHIVAFGQEHDERFEVWIEIDCDGHRSGLAADDETLVAVARLLIEGGMQLRGVMTHAGSSYDLDTPEALEAMAEQERSLCVSAAGRIRDAGLPCPEVSIGSTPTALSAQSLEGVTEVRAGVYVFFDLVMHNIGVCAADELALSVLTTVIGHQQDKGWIIVDAGWMAMSRDRGTQRQRQDFGYGQVCTESGDWIEGARVTGANQEHGIITLAAEDCGDITERFPIGSRLRILPNHACATGAQFPDYHALDAEGSVHTWSRLHGW</sequence>
<dbReference type="Gene3D" id="2.40.37.20">
    <property type="entry name" value="D-serine dehydratase-like domain"/>
    <property type="match status" value="1"/>
</dbReference>